<feature type="transmembrane region" description="Helical" evidence="7">
    <location>
        <begin position="236"/>
        <end position="257"/>
    </location>
</feature>
<evidence type="ECO:0000313" key="9">
    <source>
        <dbReference type="EMBL" id="QED49323.1"/>
    </source>
</evidence>
<dbReference type="RefSeq" id="WP_057773562.1">
    <property type="nucleotide sequence ID" value="NZ_CP042593.1"/>
</dbReference>
<evidence type="ECO:0000256" key="4">
    <source>
        <dbReference type="ARBA" id="ARBA00022989"/>
    </source>
</evidence>
<dbReference type="InterPro" id="IPR003838">
    <property type="entry name" value="ABC3_permease_C"/>
</dbReference>
<keyword evidence="3 7" id="KW-0812">Transmembrane</keyword>
<dbReference type="Pfam" id="PF02687">
    <property type="entry name" value="FtsX"/>
    <property type="match status" value="2"/>
</dbReference>
<keyword evidence="5 7" id="KW-0472">Membrane</keyword>
<dbReference type="GO" id="GO:0022857">
    <property type="term" value="F:transmembrane transporter activity"/>
    <property type="evidence" value="ECO:0007669"/>
    <property type="project" value="TreeGrafter"/>
</dbReference>
<comment type="subcellular location">
    <subcellularLocation>
        <location evidence="1">Cell membrane</location>
        <topology evidence="1">Multi-pass membrane protein</topology>
    </subcellularLocation>
</comment>
<dbReference type="EMBL" id="CP042593">
    <property type="protein sequence ID" value="QED49323.1"/>
    <property type="molecule type" value="Genomic_DNA"/>
</dbReference>
<organism evidence="9 10">
    <name type="scientific">Cytobacillus dafuensis</name>
    <name type="common">Bacillus dafuensis</name>
    <dbReference type="NCBI Taxonomy" id="1742359"/>
    <lineage>
        <taxon>Bacteria</taxon>
        <taxon>Bacillati</taxon>
        <taxon>Bacillota</taxon>
        <taxon>Bacilli</taxon>
        <taxon>Bacillales</taxon>
        <taxon>Bacillaceae</taxon>
        <taxon>Cytobacillus</taxon>
    </lineage>
</organism>
<keyword evidence="4 7" id="KW-1133">Transmembrane helix</keyword>
<dbReference type="PANTHER" id="PTHR30572">
    <property type="entry name" value="MEMBRANE COMPONENT OF TRANSPORTER-RELATED"/>
    <property type="match status" value="1"/>
</dbReference>
<feature type="transmembrane region" description="Helical" evidence="7">
    <location>
        <begin position="590"/>
        <end position="613"/>
    </location>
</feature>
<gene>
    <name evidence="9" type="ORF">FSZ17_19795</name>
</gene>
<feature type="domain" description="ABC3 transporter permease C-terminal" evidence="8">
    <location>
        <begin position="242"/>
        <end position="364"/>
    </location>
</feature>
<reference evidence="10" key="1">
    <citation type="submission" date="2019-08" db="EMBL/GenBank/DDBJ databases">
        <authorList>
            <person name="Zheng X."/>
        </authorList>
    </citation>
    <scope>NUCLEOTIDE SEQUENCE [LARGE SCALE GENOMIC DNA]</scope>
    <source>
        <strain evidence="10">FJAT-25496</strain>
    </source>
</reference>
<evidence type="ECO:0000256" key="6">
    <source>
        <dbReference type="ARBA" id="ARBA00038076"/>
    </source>
</evidence>
<protein>
    <submittedName>
        <fullName evidence="9">ABC transporter permease</fullName>
    </submittedName>
</protein>
<dbReference type="InterPro" id="IPR050250">
    <property type="entry name" value="Macrolide_Exporter_MacB"/>
</dbReference>
<feature type="transmembrane region" description="Helical" evidence="7">
    <location>
        <begin position="625"/>
        <end position="643"/>
    </location>
</feature>
<proteinExistence type="inferred from homology"/>
<feature type="transmembrane region" description="Helical" evidence="7">
    <location>
        <begin position="327"/>
        <end position="355"/>
    </location>
</feature>
<name>A0A5B8ZAN8_CYTDA</name>
<dbReference type="KEGG" id="bda:FSZ17_19795"/>
<dbReference type="AlphaFoldDB" id="A0A5B8ZAN8"/>
<comment type="similarity">
    <text evidence="6">Belongs to the ABC-4 integral membrane protein family.</text>
</comment>
<feature type="transmembrane region" description="Helical" evidence="7">
    <location>
        <begin position="290"/>
        <end position="315"/>
    </location>
</feature>
<accession>A0A5B8ZAN8</accession>
<feature type="transmembrane region" description="Helical" evidence="7">
    <location>
        <begin position="535"/>
        <end position="555"/>
    </location>
</feature>
<evidence type="ECO:0000256" key="7">
    <source>
        <dbReference type="SAM" id="Phobius"/>
    </source>
</evidence>
<feature type="transmembrane region" description="Helical" evidence="7">
    <location>
        <begin position="409"/>
        <end position="433"/>
    </location>
</feature>
<dbReference type="OrthoDB" id="9793166at2"/>
<sequence length="662" mass="76053">MSIHRKLTKKYLLHNKKRTTFTILGIMMSIALITSIGTFLFSLNDHTTEQTKSEYGSYHLRIKNTNSQTKKRLEANPQIEKIGVLSKEKFFIDSGGQIEIHFIDQNTYSLLPFDPLSNRKKQGLIIEKWVADLEKIDQINQPLQLKDASGMKHSFYVQRIVENNKALRDGYTLQAYLVQKAVKKDRDIDLYIELAQEANFQVVYDQIQAYIPKENIEINHPLVGMEYSINNSLFTIIYIFPIFIVVLATVAFIFNTFQISIAERIRDITLLRTVGATKNQIKKMIAYEMWIFGGIGIPLGLLLGFFGYWIVLVLYQLIFEETEFSLFYFPIIFSPVIMLLSSLIGVISLIISGWVPLKMANRIGPLDSIRRSNRTVFKVKGFFRFIERVLSIETIMALRNIRRNKLKSIIVIFSLSISIFLFTAFSNIVLMLFQSDMDNSNGDFRIIFYQSEEIPATFWKDLNQIPEIREKQIHYAGESAPSQSSISNISIYLKDENEVDKVQKKLDQITAHYPNLEVVNVHENMKDQSSLQVQILIYLYGFAIAIGIIGVLNIINTSSMNVILRKKEYATLKAIGMSLKNLRKMIIREGLLYAFISGFIGISLAVSIEFLLYLSSGISNWDRSFVQDIVAFISLVMICYLSARVSSRMLTHSDWNDALKNE</sequence>
<feature type="domain" description="ABC3 transporter permease C-terminal" evidence="8">
    <location>
        <begin position="542"/>
        <end position="648"/>
    </location>
</feature>
<evidence type="ECO:0000256" key="2">
    <source>
        <dbReference type="ARBA" id="ARBA00022475"/>
    </source>
</evidence>
<evidence type="ECO:0000259" key="8">
    <source>
        <dbReference type="Pfam" id="PF02687"/>
    </source>
</evidence>
<dbReference type="PANTHER" id="PTHR30572:SF4">
    <property type="entry name" value="ABC TRANSPORTER PERMEASE YTRF"/>
    <property type="match status" value="1"/>
</dbReference>
<evidence type="ECO:0000256" key="1">
    <source>
        <dbReference type="ARBA" id="ARBA00004651"/>
    </source>
</evidence>
<keyword evidence="2" id="KW-1003">Cell membrane</keyword>
<evidence type="ECO:0000256" key="5">
    <source>
        <dbReference type="ARBA" id="ARBA00023136"/>
    </source>
</evidence>
<dbReference type="STRING" id="1742359.GCA_001439625_03484"/>
<evidence type="ECO:0000313" key="10">
    <source>
        <dbReference type="Proteomes" id="UP000321555"/>
    </source>
</evidence>
<feature type="transmembrane region" description="Helical" evidence="7">
    <location>
        <begin position="21"/>
        <end position="43"/>
    </location>
</feature>
<dbReference type="GO" id="GO:0005886">
    <property type="term" value="C:plasma membrane"/>
    <property type="evidence" value="ECO:0007669"/>
    <property type="project" value="UniProtKB-SubCell"/>
</dbReference>
<dbReference type="Proteomes" id="UP000321555">
    <property type="component" value="Chromosome"/>
</dbReference>
<keyword evidence="10" id="KW-1185">Reference proteome</keyword>
<evidence type="ECO:0000256" key="3">
    <source>
        <dbReference type="ARBA" id="ARBA00022692"/>
    </source>
</evidence>